<accession>A0A098TIW9</accession>
<dbReference type="Proteomes" id="UP000030170">
    <property type="component" value="Unassembled WGS sequence"/>
</dbReference>
<organism evidence="2 3">
    <name type="scientific">Neosynechococcus sphagnicola sy1</name>
    <dbReference type="NCBI Taxonomy" id="1497020"/>
    <lineage>
        <taxon>Bacteria</taxon>
        <taxon>Bacillati</taxon>
        <taxon>Cyanobacteriota</taxon>
        <taxon>Cyanophyceae</taxon>
        <taxon>Neosynechococcales</taxon>
        <taxon>Neosynechococcaceae</taxon>
        <taxon>Neosynechococcus</taxon>
    </lineage>
</organism>
<dbReference type="AlphaFoldDB" id="A0A098TIW9"/>
<gene>
    <name evidence="2" type="ORF">DO97_13890</name>
</gene>
<comment type="caution">
    <text evidence="2">The sequence shown here is derived from an EMBL/GenBank/DDBJ whole genome shotgun (WGS) entry which is preliminary data.</text>
</comment>
<name>A0A098TIW9_9CYAN</name>
<keyword evidence="3" id="KW-1185">Reference proteome</keyword>
<dbReference type="STRING" id="1497020.DO97_13890"/>
<protein>
    <submittedName>
        <fullName evidence="2">Uncharacterized protein</fullName>
    </submittedName>
</protein>
<reference evidence="2 3" key="1">
    <citation type="journal article" date="2014" name="Mol. Ecol.">
        <title>Evolution of Synechococcus.</title>
        <authorList>
            <person name="Dvorak P."/>
            <person name="Casamatta D."/>
            <person name="Hasler P."/>
            <person name="Poulickova A."/>
            <person name="Ondrej V."/>
            <person name="Sanges R."/>
        </authorList>
    </citation>
    <scope>NUCLEOTIDE SEQUENCE [LARGE SCALE GENOMIC DNA]</scope>
    <source>
        <strain evidence="2 3">CAUP A 1101</strain>
    </source>
</reference>
<evidence type="ECO:0000313" key="3">
    <source>
        <dbReference type="Proteomes" id="UP000030170"/>
    </source>
</evidence>
<proteinExistence type="predicted"/>
<dbReference type="EMBL" id="JJML01000042">
    <property type="protein sequence ID" value="KGF71986.1"/>
    <property type="molecule type" value="Genomic_DNA"/>
</dbReference>
<dbReference type="OrthoDB" id="482635at2"/>
<feature type="region of interest" description="Disordered" evidence="1">
    <location>
        <begin position="203"/>
        <end position="233"/>
    </location>
</feature>
<evidence type="ECO:0000256" key="1">
    <source>
        <dbReference type="SAM" id="MobiDB-lite"/>
    </source>
</evidence>
<sequence length="316" mass="34690">MHASTLSSHPYGHEVTHTLIGTPSEAMSLQRTDGAAQSLSPHQVIYQQFQSRYPTAGLIAELLQIHEGKFIVRALVQVGGSTLATGMAAAYTPELAEDQARARALEVLGIILPSHRVTPPETSPLTSACEVQVRLMTNHQSSERSAPPSNSFASREYPALQGSLLEQPIELQPSPVADPDTGQFIQTHPEMGRAEEWTMSADPEINYPETQPPHSTGNRSGKSNSPTRKTRPVEPIANNYQAVPQTASVQTAPIDLSDVIAQTSIEMKRLGWTDAQGRSYLLQTYKKRSRQQLTDAELLEFLHYLEAQTSPQESLF</sequence>
<evidence type="ECO:0000313" key="2">
    <source>
        <dbReference type="EMBL" id="KGF71986.1"/>
    </source>
</evidence>
<feature type="compositionally biased region" description="Polar residues" evidence="1">
    <location>
        <begin position="208"/>
        <end position="227"/>
    </location>
</feature>
<dbReference type="RefSeq" id="WP_156120617.1">
    <property type="nucleotide sequence ID" value="NZ_JJML01000042.1"/>
</dbReference>